<organism evidence="2 3">
    <name type="scientific">Fusarium albosuccineum</name>
    <dbReference type="NCBI Taxonomy" id="1237068"/>
    <lineage>
        <taxon>Eukaryota</taxon>
        <taxon>Fungi</taxon>
        <taxon>Dikarya</taxon>
        <taxon>Ascomycota</taxon>
        <taxon>Pezizomycotina</taxon>
        <taxon>Sordariomycetes</taxon>
        <taxon>Hypocreomycetidae</taxon>
        <taxon>Hypocreales</taxon>
        <taxon>Nectriaceae</taxon>
        <taxon>Fusarium</taxon>
        <taxon>Fusarium decemcellulare species complex</taxon>
    </lineage>
</organism>
<feature type="compositionally biased region" description="Low complexity" evidence="1">
    <location>
        <begin position="55"/>
        <end position="64"/>
    </location>
</feature>
<comment type="caution">
    <text evidence="2">The sequence shown here is derived from an EMBL/GenBank/DDBJ whole genome shotgun (WGS) entry which is preliminary data.</text>
</comment>
<keyword evidence="3" id="KW-1185">Reference proteome</keyword>
<proteinExistence type="predicted"/>
<sequence length="80" mass="8572">MSGPPKNGASRPPLPHSGRSYQNQRPETEWNDLPDDMANRLLVPPPRGNPGESGSGASSRSSSTARKKRDRAYPAAAFGK</sequence>
<dbReference type="Proteomes" id="UP000554235">
    <property type="component" value="Unassembled WGS sequence"/>
</dbReference>
<reference evidence="2 3" key="1">
    <citation type="submission" date="2020-01" db="EMBL/GenBank/DDBJ databases">
        <title>Identification and distribution of gene clusters putatively required for synthesis of sphingolipid metabolism inhibitors in phylogenetically diverse species of the filamentous fungus Fusarium.</title>
        <authorList>
            <person name="Kim H.-S."/>
            <person name="Busman M."/>
            <person name="Brown D.W."/>
            <person name="Divon H."/>
            <person name="Uhlig S."/>
            <person name="Proctor R.H."/>
        </authorList>
    </citation>
    <scope>NUCLEOTIDE SEQUENCE [LARGE SCALE GENOMIC DNA]</scope>
    <source>
        <strain evidence="2 3">NRRL 20459</strain>
    </source>
</reference>
<name>A0A8H4K7G2_9HYPO</name>
<dbReference type="OrthoDB" id="47374at2759"/>
<feature type="region of interest" description="Disordered" evidence="1">
    <location>
        <begin position="1"/>
        <end position="80"/>
    </location>
</feature>
<evidence type="ECO:0000313" key="3">
    <source>
        <dbReference type="Proteomes" id="UP000554235"/>
    </source>
</evidence>
<evidence type="ECO:0000256" key="1">
    <source>
        <dbReference type="SAM" id="MobiDB-lite"/>
    </source>
</evidence>
<dbReference type="AlphaFoldDB" id="A0A8H4K7G2"/>
<dbReference type="EMBL" id="JAADYS010003562">
    <property type="protein sequence ID" value="KAF4446122.1"/>
    <property type="molecule type" value="Genomic_DNA"/>
</dbReference>
<accession>A0A8H4K7G2</accession>
<protein>
    <submittedName>
        <fullName evidence="2">Pre-mRNA-splicing factor</fullName>
    </submittedName>
</protein>
<gene>
    <name evidence="2" type="ORF">FALBO_17106</name>
</gene>
<evidence type="ECO:0000313" key="2">
    <source>
        <dbReference type="EMBL" id="KAF4446122.1"/>
    </source>
</evidence>